<dbReference type="Pfam" id="PF12728">
    <property type="entry name" value="HTH_17"/>
    <property type="match status" value="1"/>
</dbReference>
<accession>A0A6P2WA26</accession>
<protein>
    <submittedName>
        <fullName evidence="2">Transcriptional regulator</fullName>
    </submittedName>
</protein>
<dbReference type="InterPro" id="IPR041657">
    <property type="entry name" value="HTH_17"/>
</dbReference>
<dbReference type="SUPFAM" id="SSF46955">
    <property type="entry name" value="Putative DNA-binding domain"/>
    <property type="match status" value="1"/>
</dbReference>
<evidence type="ECO:0000313" key="3">
    <source>
        <dbReference type="Proteomes" id="UP000494110"/>
    </source>
</evidence>
<dbReference type="RefSeq" id="WP_217483262.1">
    <property type="nucleotide sequence ID" value="NZ_CABVQN010000008.1"/>
</dbReference>
<sequence length="60" mass="6758">MNLLPKEAAERLRTTVGTLAVMRVKGTGPKFIKFGRKVLYPVAELEAFEREHLRSNTTQG</sequence>
<evidence type="ECO:0000313" key="2">
    <source>
        <dbReference type="EMBL" id="VWC95446.1"/>
    </source>
</evidence>
<name>A0A6P2WA26_BURL3</name>
<reference evidence="2 3" key="1">
    <citation type="submission" date="2019-09" db="EMBL/GenBank/DDBJ databases">
        <authorList>
            <person name="Depoorter E."/>
        </authorList>
    </citation>
    <scope>NUCLEOTIDE SEQUENCE [LARGE SCALE GENOMIC DNA]</scope>
    <source>
        <strain evidence="2">R-39750</strain>
    </source>
</reference>
<organism evidence="2 3">
    <name type="scientific">Burkholderia lata (strain ATCC 17760 / DSM 23089 / LMG 22485 / NCIMB 9086 / R18194 / 383)</name>
    <dbReference type="NCBI Taxonomy" id="482957"/>
    <lineage>
        <taxon>Bacteria</taxon>
        <taxon>Pseudomonadati</taxon>
        <taxon>Pseudomonadota</taxon>
        <taxon>Betaproteobacteria</taxon>
        <taxon>Burkholderiales</taxon>
        <taxon>Burkholderiaceae</taxon>
        <taxon>Burkholderia</taxon>
        <taxon>Burkholderia cepacia complex</taxon>
    </lineage>
</organism>
<gene>
    <name evidence="2" type="ORF">BLA39750_02190</name>
</gene>
<dbReference type="AlphaFoldDB" id="A0A6P2WA26"/>
<dbReference type="InterPro" id="IPR009061">
    <property type="entry name" value="DNA-bd_dom_put_sf"/>
</dbReference>
<proteinExistence type="predicted"/>
<feature type="domain" description="Helix-turn-helix" evidence="1">
    <location>
        <begin position="5"/>
        <end position="51"/>
    </location>
</feature>
<evidence type="ECO:0000259" key="1">
    <source>
        <dbReference type="Pfam" id="PF12728"/>
    </source>
</evidence>
<dbReference type="Proteomes" id="UP000494110">
    <property type="component" value="Unassembled WGS sequence"/>
</dbReference>
<dbReference type="EMBL" id="CABVQN010000008">
    <property type="protein sequence ID" value="VWC95446.1"/>
    <property type="molecule type" value="Genomic_DNA"/>
</dbReference>